<keyword evidence="7 9" id="KW-0687">Ribonucleoprotein</keyword>
<dbReference type="InterPro" id="IPR003593">
    <property type="entry name" value="AAA+_ATPase"/>
</dbReference>
<dbReference type="NCBIfam" id="TIGR00959">
    <property type="entry name" value="ffh"/>
    <property type="match status" value="1"/>
</dbReference>
<dbReference type="GO" id="GO:0003924">
    <property type="term" value="F:GTPase activity"/>
    <property type="evidence" value="ECO:0007669"/>
    <property type="project" value="UniProtKB-UniRule"/>
</dbReference>
<dbReference type="InterPro" id="IPR042101">
    <property type="entry name" value="SRP54_N_sf"/>
</dbReference>
<dbReference type="Pfam" id="PF02881">
    <property type="entry name" value="SRP54_N"/>
    <property type="match status" value="1"/>
</dbReference>
<dbReference type="STRING" id="880072.Desac_0742"/>
<evidence type="ECO:0000256" key="6">
    <source>
        <dbReference type="ARBA" id="ARBA00023135"/>
    </source>
</evidence>
<dbReference type="InterPro" id="IPR036891">
    <property type="entry name" value="Signal_recog_part_SRP54_M_sf"/>
</dbReference>
<keyword evidence="12" id="KW-1185">Reference proteome</keyword>
<dbReference type="PROSITE" id="PS00300">
    <property type="entry name" value="SRP54"/>
    <property type="match status" value="1"/>
</dbReference>
<dbReference type="eggNOG" id="COG0541">
    <property type="taxonomic scope" value="Bacteria"/>
</dbReference>
<evidence type="ECO:0000313" key="11">
    <source>
        <dbReference type="EMBL" id="AEB08621.1"/>
    </source>
</evidence>
<evidence type="ECO:0000256" key="7">
    <source>
        <dbReference type="ARBA" id="ARBA00023274"/>
    </source>
</evidence>
<dbReference type="PANTHER" id="PTHR11564:SF5">
    <property type="entry name" value="SIGNAL RECOGNITION PARTICLE SUBUNIT SRP54"/>
    <property type="match status" value="1"/>
</dbReference>
<reference evidence="11 12" key="1">
    <citation type="journal article" date="2011" name="Stand. Genomic Sci.">
        <title>Complete genome sequence of the acetate-degrading sulfate reducer Desulfobacca acetoxidans type strain (ASRB2).</title>
        <authorList>
            <person name="Goker M."/>
            <person name="Teshima H."/>
            <person name="Lapidus A."/>
            <person name="Nolan M."/>
            <person name="Lucas S."/>
            <person name="Hammon N."/>
            <person name="Deshpande S."/>
            <person name="Cheng J.F."/>
            <person name="Tapia R."/>
            <person name="Han C."/>
            <person name="Goodwin L."/>
            <person name="Pitluck S."/>
            <person name="Huntemann M."/>
            <person name="Liolios K."/>
            <person name="Ivanova N."/>
            <person name="Pagani I."/>
            <person name="Mavromatis K."/>
            <person name="Ovchinikova G."/>
            <person name="Pati A."/>
            <person name="Chen A."/>
            <person name="Palaniappan K."/>
            <person name="Land M."/>
            <person name="Hauser L."/>
            <person name="Brambilla E.M."/>
            <person name="Rohde M."/>
            <person name="Spring S."/>
            <person name="Detter J.C."/>
            <person name="Woyke T."/>
            <person name="Bristow J."/>
            <person name="Eisen J.A."/>
            <person name="Markowitz V."/>
            <person name="Hugenholtz P."/>
            <person name="Kyrpides N.C."/>
            <person name="Klenk H.P."/>
        </authorList>
    </citation>
    <scope>NUCLEOTIDE SEQUENCE [LARGE SCALE GENOMIC DNA]</scope>
    <source>
        <strain evidence="12">ATCC 700848 / DSM 11109 / ASRB2</strain>
    </source>
</reference>
<keyword evidence="5 9" id="KW-0342">GTP-binding</keyword>
<dbReference type="GO" id="GO:0048500">
    <property type="term" value="C:signal recognition particle"/>
    <property type="evidence" value="ECO:0007669"/>
    <property type="project" value="UniProtKB-UniRule"/>
</dbReference>
<comment type="function">
    <text evidence="9">Involved in targeting and insertion of nascent membrane proteins into the cytoplasmic membrane. Binds to the hydrophobic signal sequence of the ribosome-nascent chain (RNC) as it emerges from the ribosomes. The SRP-RNC complex is then targeted to the cytoplasmic membrane where it interacts with the SRP receptor FtsY.</text>
</comment>
<dbReference type="InterPro" id="IPR013822">
    <property type="entry name" value="Signal_recog_particl_SRP54_hlx"/>
</dbReference>
<dbReference type="InterPro" id="IPR022941">
    <property type="entry name" value="SRP54"/>
</dbReference>
<comment type="domain">
    <text evidence="9">Composed of three domains: the N-terminal N domain, which is responsible for interactions with the ribosome, the central G domain, which binds GTP, and the C-terminal M domain, which binds the RNA and the signal sequence of the RNC.</text>
</comment>
<dbReference type="OrthoDB" id="9804720at2"/>
<comment type="catalytic activity">
    <reaction evidence="8 9">
        <text>GTP + H2O = GDP + phosphate + H(+)</text>
        <dbReference type="Rhea" id="RHEA:19669"/>
        <dbReference type="ChEBI" id="CHEBI:15377"/>
        <dbReference type="ChEBI" id="CHEBI:15378"/>
        <dbReference type="ChEBI" id="CHEBI:37565"/>
        <dbReference type="ChEBI" id="CHEBI:43474"/>
        <dbReference type="ChEBI" id="CHEBI:58189"/>
        <dbReference type="EC" id="3.6.5.4"/>
    </reaction>
</comment>
<dbReference type="GO" id="GO:0005525">
    <property type="term" value="F:GTP binding"/>
    <property type="evidence" value="ECO:0007669"/>
    <property type="project" value="UniProtKB-UniRule"/>
</dbReference>
<keyword evidence="4 9" id="KW-0694">RNA-binding</keyword>
<dbReference type="SUPFAM" id="SSF47446">
    <property type="entry name" value="Signal peptide-binding domain"/>
    <property type="match status" value="1"/>
</dbReference>
<name>F2NF66_DESAR</name>
<evidence type="ECO:0000259" key="10">
    <source>
        <dbReference type="PROSITE" id="PS00300"/>
    </source>
</evidence>
<evidence type="ECO:0000256" key="5">
    <source>
        <dbReference type="ARBA" id="ARBA00023134"/>
    </source>
</evidence>
<dbReference type="CDD" id="cd18539">
    <property type="entry name" value="SRP_G"/>
    <property type="match status" value="1"/>
</dbReference>
<feature type="domain" description="SRP54-type proteins GTP-binding" evidence="10">
    <location>
        <begin position="268"/>
        <end position="281"/>
    </location>
</feature>
<comment type="subcellular location">
    <subcellularLocation>
        <location evidence="9">Cytoplasm</location>
    </subcellularLocation>
    <text evidence="9">The SRP-RNC complex is targeted to the cytoplasmic membrane.</text>
</comment>
<proteinExistence type="inferred from homology"/>
<evidence type="ECO:0000256" key="9">
    <source>
        <dbReference type="HAMAP-Rule" id="MF_00306"/>
    </source>
</evidence>
<dbReference type="RefSeq" id="WP_013705734.1">
    <property type="nucleotide sequence ID" value="NC_015388.1"/>
</dbReference>
<dbReference type="EMBL" id="CP002629">
    <property type="protein sequence ID" value="AEB08621.1"/>
    <property type="molecule type" value="Genomic_DNA"/>
</dbReference>
<comment type="caution">
    <text evidence="9">Lacks conserved residue(s) required for the propagation of feature annotation.</text>
</comment>
<keyword evidence="3 9" id="KW-0378">Hydrolase</keyword>
<dbReference type="InterPro" id="IPR000897">
    <property type="entry name" value="SRP54_GTPase_dom"/>
</dbReference>
<dbReference type="EC" id="3.6.5.4" evidence="9"/>
<sequence>MFDRLSDKLGKVFKKLKGHGKLTEANIQEALREVRLALLEADVHYKVAKTFIDRIRERALGQEVMTSLTPGQQVVKIVHDELAALLGGEAPRLELGGKTPVALMLVGLQGSGKTTTAAKLALYLKKQGRQPLLAPVDTQRPAAIEQLHRLGAEIGVDVYRSQPQQNPVALASEAMAAAVAKGHDVLLLDTAGRLHVDAPLMAELQAIKADVGPAEILLVADAMTGQDAVAVAQNFHEALDLTGVILTKVEGDARGGAALSMRTVVNKPIKFLGVGEKLDALEVFHPDRLASRILGMGDVLTLIEKAQDAFDADQAKELERKLRKETFTLEDFRDQLRQVRKMGSLDQLMGMIPGLNKIKGMKDMQPDEKELVRIEAIINSMTPAERANHVLIDGSRRRRIAKGSGVEVQDVNRLLKNFAMTQKMMKKMIQAGKKGGKRRFLPFGL</sequence>
<evidence type="ECO:0000256" key="1">
    <source>
        <dbReference type="ARBA" id="ARBA00005450"/>
    </source>
</evidence>
<dbReference type="KEGG" id="dao:Desac_0742"/>
<dbReference type="Gene3D" id="3.40.50.300">
    <property type="entry name" value="P-loop containing nucleotide triphosphate hydrolases"/>
    <property type="match status" value="1"/>
</dbReference>
<dbReference type="PANTHER" id="PTHR11564">
    <property type="entry name" value="SIGNAL RECOGNITION PARTICLE 54K PROTEIN SRP54"/>
    <property type="match status" value="1"/>
</dbReference>
<keyword evidence="2 9" id="KW-0547">Nucleotide-binding</keyword>
<protein>
    <recommendedName>
        <fullName evidence="9">Signal recognition particle protein</fullName>
        <ecNumber evidence="9">3.6.5.4</ecNumber>
    </recommendedName>
    <alternativeName>
        <fullName evidence="9">Fifty-four homolog</fullName>
    </alternativeName>
</protein>
<dbReference type="Gene3D" id="1.20.120.140">
    <property type="entry name" value="Signal recognition particle SRP54, nucleotide-binding domain"/>
    <property type="match status" value="1"/>
</dbReference>
<comment type="subunit">
    <text evidence="9">Part of the signal recognition particle protein translocation system, which is composed of SRP and FtsY.</text>
</comment>
<evidence type="ECO:0000256" key="8">
    <source>
        <dbReference type="ARBA" id="ARBA00048027"/>
    </source>
</evidence>
<reference evidence="12" key="2">
    <citation type="submission" date="2011-03" db="EMBL/GenBank/DDBJ databases">
        <title>The complete genome of Desulfobacca acetoxidans DSM 11109.</title>
        <authorList>
            <consortium name="US DOE Joint Genome Institute (JGI-PGF)"/>
            <person name="Lucas S."/>
            <person name="Copeland A."/>
            <person name="Lapidus A."/>
            <person name="Bruce D."/>
            <person name="Goodwin L."/>
            <person name="Pitluck S."/>
            <person name="Peters L."/>
            <person name="Kyrpides N."/>
            <person name="Mavromatis K."/>
            <person name="Ivanova N."/>
            <person name="Ovchinnikova G."/>
            <person name="Teshima H."/>
            <person name="Detter J.C."/>
            <person name="Han C."/>
            <person name="Land M."/>
            <person name="Hauser L."/>
            <person name="Markowitz V."/>
            <person name="Cheng J.-F."/>
            <person name="Hugenholtz P."/>
            <person name="Woyke T."/>
            <person name="Wu D."/>
            <person name="Spring S."/>
            <person name="Schueler E."/>
            <person name="Brambilla E."/>
            <person name="Klenk H.-P."/>
            <person name="Eisen J.A."/>
        </authorList>
    </citation>
    <scope>NUCLEOTIDE SEQUENCE [LARGE SCALE GENOMIC DNA]</scope>
    <source>
        <strain evidence="12">ATCC 700848 / DSM 11109 / ASRB2</strain>
    </source>
</reference>
<dbReference type="SMART" id="SM00963">
    <property type="entry name" value="SRP54_N"/>
    <property type="match status" value="1"/>
</dbReference>
<dbReference type="HAMAP" id="MF_00306">
    <property type="entry name" value="SRP54"/>
    <property type="match status" value="1"/>
</dbReference>
<dbReference type="Gene3D" id="1.10.260.30">
    <property type="entry name" value="Signal recognition particle, SRP54 subunit, M-domain"/>
    <property type="match status" value="1"/>
</dbReference>
<gene>
    <name evidence="9" type="primary">ffh</name>
    <name evidence="11" type="ordered locus">Desac_0742</name>
</gene>
<evidence type="ECO:0000313" key="12">
    <source>
        <dbReference type="Proteomes" id="UP000000483"/>
    </source>
</evidence>
<evidence type="ECO:0000256" key="3">
    <source>
        <dbReference type="ARBA" id="ARBA00022801"/>
    </source>
</evidence>
<feature type="binding site" evidence="9">
    <location>
        <begin position="189"/>
        <end position="193"/>
    </location>
    <ligand>
        <name>GTP</name>
        <dbReference type="ChEBI" id="CHEBI:37565"/>
    </ligand>
</feature>
<dbReference type="InterPro" id="IPR004125">
    <property type="entry name" value="Signal_recog_particle_SRP54_M"/>
</dbReference>
<dbReference type="InterPro" id="IPR027417">
    <property type="entry name" value="P-loop_NTPase"/>
</dbReference>
<evidence type="ECO:0000256" key="2">
    <source>
        <dbReference type="ARBA" id="ARBA00022741"/>
    </source>
</evidence>
<dbReference type="InterPro" id="IPR004780">
    <property type="entry name" value="SRP"/>
</dbReference>
<keyword evidence="6 9" id="KW-0733">Signal recognition particle</keyword>
<dbReference type="Pfam" id="PF02978">
    <property type="entry name" value="SRP_SPB"/>
    <property type="match status" value="1"/>
</dbReference>
<dbReference type="SUPFAM" id="SSF52540">
    <property type="entry name" value="P-loop containing nucleoside triphosphate hydrolases"/>
    <property type="match status" value="1"/>
</dbReference>
<organism evidence="11 12">
    <name type="scientific">Desulfobacca acetoxidans (strain ATCC 700848 / DSM 11109 / ASRB2)</name>
    <dbReference type="NCBI Taxonomy" id="880072"/>
    <lineage>
        <taxon>Bacteria</taxon>
        <taxon>Pseudomonadati</taxon>
        <taxon>Thermodesulfobacteriota</taxon>
        <taxon>Desulfobaccia</taxon>
        <taxon>Desulfobaccales</taxon>
        <taxon>Desulfobaccaceae</taxon>
        <taxon>Desulfobacca</taxon>
    </lineage>
</organism>
<dbReference type="Proteomes" id="UP000000483">
    <property type="component" value="Chromosome"/>
</dbReference>
<dbReference type="GO" id="GO:0008312">
    <property type="term" value="F:7S RNA binding"/>
    <property type="evidence" value="ECO:0007669"/>
    <property type="project" value="InterPro"/>
</dbReference>
<dbReference type="SMART" id="SM00382">
    <property type="entry name" value="AAA"/>
    <property type="match status" value="1"/>
</dbReference>
<dbReference type="GO" id="GO:0006614">
    <property type="term" value="P:SRP-dependent cotranslational protein targeting to membrane"/>
    <property type="evidence" value="ECO:0007669"/>
    <property type="project" value="InterPro"/>
</dbReference>
<evidence type="ECO:0000256" key="4">
    <source>
        <dbReference type="ARBA" id="ARBA00022884"/>
    </source>
</evidence>
<comment type="similarity">
    <text evidence="1 9">Belongs to the GTP-binding SRP family. SRP54 subfamily.</text>
</comment>
<feature type="binding site" evidence="9">
    <location>
        <begin position="107"/>
        <end position="114"/>
    </location>
    <ligand>
        <name>GTP</name>
        <dbReference type="ChEBI" id="CHEBI:37565"/>
    </ligand>
</feature>
<accession>F2NF66</accession>
<keyword evidence="9" id="KW-0963">Cytoplasm</keyword>
<dbReference type="Pfam" id="PF00448">
    <property type="entry name" value="SRP54"/>
    <property type="match status" value="1"/>
</dbReference>
<dbReference type="AlphaFoldDB" id="F2NF66"/>
<dbReference type="HOGENOM" id="CLU_009301_6_0_7"/>
<dbReference type="SMART" id="SM00962">
    <property type="entry name" value="SRP54"/>
    <property type="match status" value="1"/>
</dbReference>